<dbReference type="GO" id="GO:0016853">
    <property type="term" value="F:isomerase activity"/>
    <property type="evidence" value="ECO:0007669"/>
    <property type="project" value="UniProtKB-KW"/>
</dbReference>
<keyword evidence="2" id="KW-0378">Hydrolase</keyword>
<dbReference type="CDD" id="cd03443">
    <property type="entry name" value="PaaI_thioesterase"/>
    <property type="match status" value="1"/>
</dbReference>
<gene>
    <name evidence="5" type="ORF">BDV98DRAFT_603585</name>
</gene>
<dbReference type="Gene3D" id="3.10.129.10">
    <property type="entry name" value="Hotdog Thioesterase"/>
    <property type="match status" value="1"/>
</dbReference>
<evidence type="ECO:0000256" key="2">
    <source>
        <dbReference type="ARBA" id="ARBA00022801"/>
    </source>
</evidence>
<dbReference type="Pfam" id="PF03061">
    <property type="entry name" value="4HBT"/>
    <property type="match status" value="1"/>
</dbReference>
<dbReference type="InterPro" id="IPR006683">
    <property type="entry name" value="Thioestr_dom"/>
</dbReference>
<keyword evidence="6" id="KW-1185">Reference proteome</keyword>
<feature type="domain" description="Thioesterase" evidence="4">
    <location>
        <begin position="54"/>
        <end position="129"/>
    </location>
</feature>
<proteinExistence type="inferred from homology"/>
<accession>A0A5C3QMG6</accession>
<dbReference type="SUPFAM" id="SSF54637">
    <property type="entry name" value="Thioesterase/thiol ester dehydrase-isomerase"/>
    <property type="match status" value="1"/>
</dbReference>
<dbReference type="Proteomes" id="UP000305067">
    <property type="component" value="Unassembled WGS sequence"/>
</dbReference>
<evidence type="ECO:0000259" key="4">
    <source>
        <dbReference type="Pfam" id="PF03061"/>
    </source>
</evidence>
<comment type="similarity">
    <text evidence="1">Belongs to the thioesterase PaaI family.</text>
</comment>
<dbReference type="PANTHER" id="PTHR21660:SF1">
    <property type="entry name" value="ACYL-COENZYME A THIOESTERASE 13"/>
    <property type="match status" value="1"/>
</dbReference>
<dbReference type="InterPro" id="IPR029069">
    <property type="entry name" value="HotDog_dom_sf"/>
</dbReference>
<evidence type="ECO:0000313" key="5">
    <source>
        <dbReference type="EMBL" id="TFL02370.1"/>
    </source>
</evidence>
<protein>
    <submittedName>
        <fullName evidence="5">Thioesterase/thiol ester dehydrase-isomerase</fullName>
    </submittedName>
</protein>
<dbReference type="STRING" id="1884261.A0A5C3QMG6"/>
<dbReference type="PANTHER" id="PTHR21660">
    <property type="entry name" value="THIOESTERASE SUPERFAMILY MEMBER-RELATED"/>
    <property type="match status" value="1"/>
</dbReference>
<feature type="region of interest" description="Disordered" evidence="3">
    <location>
        <begin position="144"/>
        <end position="165"/>
    </location>
</feature>
<dbReference type="EMBL" id="ML178822">
    <property type="protein sequence ID" value="TFL02370.1"/>
    <property type="molecule type" value="Genomic_DNA"/>
</dbReference>
<name>A0A5C3QMG6_9AGAR</name>
<evidence type="ECO:0000256" key="3">
    <source>
        <dbReference type="SAM" id="MobiDB-lite"/>
    </source>
</evidence>
<dbReference type="GO" id="GO:0047617">
    <property type="term" value="F:fatty acyl-CoA hydrolase activity"/>
    <property type="evidence" value="ECO:0007669"/>
    <property type="project" value="InterPro"/>
</dbReference>
<keyword evidence="5" id="KW-0413">Isomerase</keyword>
<sequence>MAACLRFTRRVWKNFLEQKGHDAQCFPNLVIQKATPGYVEATLKLESYNVNRVGTAHGGLILSLTDTMGSLAVGTKGYWMTGLSTDIGTSFVKSAGKPGDTIHCRSTLTGLGRALAYTKTEFTNPAGELLAYGYHTKYVGKSSEHQNNVKLSPDGEKVVEGEDVD</sequence>
<evidence type="ECO:0000256" key="1">
    <source>
        <dbReference type="ARBA" id="ARBA00008324"/>
    </source>
</evidence>
<dbReference type="OrthoDB" id="46529at2759"/>
<feature type="compositionally biased region" description="Basic and acidic residues" evidence="3">
    <location>
        <begin position="153"/>
        <end position="165"/>
    </location>
</feature>
<evidence type="ECO:0000313" key="6">
    <source>
        <dbReference type="Proteomes" id="UP000305067"/>
    </source>
</evidence>
<organism evidence="5 6">
    <name type="scientific">Pterulicium gracile</name>
    <dbReference type="NCBI Taxonomy" id="1884261"/>
    <lineage>
        <taxon>Eukaryota</taxon>
        <taxon>Fungi</taxon>
        <taxon>Dikarya</taxon>
        <taxon>Basidiomycota</taxon>
        <taxon>Agaricomycotina</taxon>
        <taxon>Agaricomycetes</taxon>
        <taxon>Agaricomycetidae</taxon>
        <taxon>Agaricales</taxon>
        <taxon>Pleurotineae</taxon>
        <taxon>Pterulaceae</taxon>
        <taxon>Pterulicium</taxon>
    </lineage>
</organism>
<reference evidence="5 6" key="1">
    <citation type="journal article" date="2019" name="Nat. Ecol. Evol.">
        <title>Megaphylogeny resolves global patterns of mushroom evolution.</title>
        <authorList>
            <person name="Varga T."/>
            <person name="Krizsan K."/>
            <person name="Foldi C."/>
            <person name="Dima B."/>
            <person name="Sanchez-Garcia M."/>
            <person name="Sanchez-Ramirez S."/>
            <person name="Szollosi G.J."/>
            <person name="Szarkandi J.G."/>
            <person name="Papp V."/>
            <person name="Albert L."/>
            <person name="Andreopoulos W."/>
            <person name="Angelini C."/>
            <person name="Antonin V."/>
            <person name="Barry K.W."/>
            <person name="Bougher N.L."/>
            <person name="Buchanan P."/>
            <person name="Buyck B."/>
            <person name="Bense V."/>
            <person name="Catcheside P."/>
            <person name="Chovatia M."/>
            <person name="Cooper J."/>
            <person name="Damon W."/>
            <person name="Desjardin D."/>
            <person name="Finy P."/>
            <person name="Geml J."/>
            <person name="Haridas S."/>
            <person name="Hughes K."/>
            <person name="Justo A."/>
            <person name="Karasinski D."/>
            <person name="Kautmanova I."/>
            <person name="Kiss B."/>
            <person name="Kocsube S."/>
            <person name="Kotiranta H."/>
            <person name="LaButti K.M."/>
            <person name="Lechner B.E."/>
            <person name="Liimatainen K."/>
            <person name="Lipzen A."/>
            <person name="Lukacs Z."/>
            <person name="Mihaltcheva S."/>
            <person name="Morgado L.N."/>
            <person name="Niskanen T."/>
            <person name="Noordeloos M.E."/>
            <person name="Ohm R.A."/>
            <person name="Ortiz-Santana B."/>
            <person name="Ovrebo C."/>
            <person name="Racz N."/>
            <person name="Riley R."/>
            <person name="Savchenko A."/>
            <person name="Shiryaev A."/>
            <person name="Soop K."/>
            <person name="Spirin V."/>
            <person name="Szebenyi C."/>
            <person name="Tomsovsky M."/>
            <person name="Tulloss R.E."/>
            <person name="Uehling J."/>
            <person name="Grigoriev I.V."/>
            <person name="Vagvolgyi C."/>
            <person name="Papp T."/>
            <person name="Martin F.M."/>
            <person name="Miettinen O."/>
            <person name="Hibbett D.S."/>
            <person name="Nagy L.G."/>
        </authorList>
    </citation>
    <scope>NUCLEOTIDE SEQUENCE [LARGE SCALE GENOMIC DNA]</scope>
    <source>
        <strain evidence="5 6">CBS 309.79</strain>
    </source>
</reference>
<dbReference type="InterPro" id="IPR039298">
    <property type="entry name" value="ACOT13"/>
</dbReference>
<dbReference type="AlphaFoldDB" id="A0A5C3QMG6"/>